<dbReference type="Gene3D" id="3.90.220.20">
    <property type="entry name" value="DNA methylase specificity domains"/>
    <property type="match status" value="1"/>
</dbReference>
<evidence type="ECO:0000313" key="6">
    <source>
        <dbReference type="Proteomes" id="UP001145109"/>
    </source>
</evidence>
<feature type="domain" description="Type I restriction modification DNA specificity" evidence="4">
    <location>
        <begin position="182"/>
        <end position="345"/>
    </location>
</feature>
<evidence type="ECO:0000256" key="3">
    <source>
        <dbReference type="ARBA" id="ARBA00023125"/>
    </source>
</evidence>
<keyword evidence="3" id="KW-0238">DNA-binding</keyword>
<sequence length="353" mass="41281">MAKIDTSGWKEFVVGELFPNMVKPSVLHMRQVVEMDEGIRYVVRTKFNNGIKCRVQPVDNVEPSPAGVITWGAENASFFYQEEPFLSGRDIYYVDTRKYSANVCRFLATCLQTIVFKYPYNFGLFPELLKDERIMLPVDNNGEPNWTYMEVYMQKVLDEVEISIENLSQIKNRKERVDVKKWKRFHLYDNDLFNIDMGTKMDKAKMTELNPEVNFVGRANNNNGITTRVDKIMGVEPYEAGNMTLSLGGEYLGSCFIQPDVFYTSQNVVVLVPKWDMSFEVKQFISAMIFKESRLYYKAFVDELNRHIKTDFTFLLPVEADDKPDWKYMEQYMKDMIDVSKKVIENFELLNIC</sequence>
<evidence type="ECO:0000259" key="4">
    <source>
        <dbReference type="Pfam" id="PF01420"/>
    </source>
</evidence>
<evidence type="ECO:0000256" key="2">
    <source>
        <dbReference type="ARBA" id="ARBA00022747"/>
    </source>
</evidence>
<evidence type="ECO:0000313" key="5">
    <source>
        <dbReference type="EMBL" id="GLG86770.1"/>
    </source>
</evidence>
<name>A0AA37V3U6_9FIRM</name>
<protein>
    <recommendedName>
        <fullName evidence="4">Type I restriction modification DNA specificity domain-containing protein</fullName>
    </recommendedName>
</protein>
<dbReference type="SUPFAM" id="SSF116734">
    <property type="entry name" value="DNA methylase specificity domain"/>
    <property type="match status" value="1"/>
</dbReference>
<dbReference type="AlphaFoldDB" id="A0AA37V3U6"/>
<accession>A0AA37V3U6</accession>
<reference evidence="5" key="1">
    <citation type="submission" date="2022-09" db="EMBL/GenBank/DDBJ databases">
        <title>Draft genome sequence of Coprococcus comes strain 31264.</title>
        <authorList>
            <person name="Atsushi H."/>
            <person name="Moriya O."/>
            <person name="Mitsuo S."/>
        </authorList>
    </citation>
    <scope>NUCLEOTIDE SEQUENCE</scope>
    <source>
        <strain evidence="5">JCM 31264</strain>
    </source>
</reference>
<organism evidence="5 6">
    <name type="scientific">Coprococcus comes</name>
    <dbReference type="NCBI Taxonomy" id="410072"/>
    <lineage>
        <taxon>Bacteria</taxon>
        <taxon>Bacillati</taxon>
        <taxon>Bacillota</taxon>
        <taxon>Clostridia</taxon>
        <taxon>Lachnospirales</taxon>
        <taxon>Lachnospiraceae</taxon>
        <taxon>Coprococcus</taxon>
    </lineage>
</organism>
<dbReference type="GO" id="GO:0003677">
    <property type="term" value="F:DNA binding"/>
    <property type="evidence" value="ECO:0007669"/>
    <property type="project" value="UniProtKB-KW"/>
</dbReference>
<dbReference type="EMBL" id="BSCI01000006">
    <property type="protein sequence ID" value="GLG86770.1"/>
    <property type="molecule type" value="Genomic_DNA"/>
</dbReference>
<comment type="caution">
    <text evidence="5">The sequence shown here is derived from an EMBL/GenBank/DDBJ whole genome shotgun (WGS) entry which is preliminary data.</text>
</comment>
<dbReference type="InterPro" id="IPR000055">
    <property type="entry name" value="Restrct_endonuc_typeI_TRD"/>
</dbReference>
<evidence type="ECO:0000256" key="1">
    <source>
        <dbReference type="ARBA" id="ARBA00010923"/>
    </source>
</evidence>
<dbReference type="RefSeq" id="WP_070101621.1">
    <property type="nucleotide sequence ID" value="NZ_BSCI01000006.1"/>
</dbReference>
<dbReference type="Proteomes" id="UP001145109">
    <property type="component" value="Unassembled WGS sequence"/>
</dbReference>
<proteinExistence type="inferred from homology"/>
<keyword evidence="2" id="KW-0680">Restriction system</keyword>
<dbReference type="InterPro" id="IPR044946">
    <property type="entry name" value="Restrct_endonuc_typeI_TRD_sf"/>
</dbReference>
<dbReference type="Pfam" id="PF01420">
    <property type="entry name" value="Methylase_S"/>
    <property type="match status" value="1"/>
</dbReference>
<gene>
    <name evidence="5" type="ORF">comes_13150</name>
</gene>
<reference evidence="5" key="2">
    <citation type="submission" date="2022-11" db="EMBL/GenBank/DDBJ databases">
        <title>Draft genome sequence of Coprococcus comes strain 31264.</title>
        <authorList>
            <person name="Hisatomi A."/>
            <person name="Ohkuma M."/>
            <person name="Sakamoto M."/>
        </authorList>
    </citation>
    <scope>NUCLEOTIDE SEQUENCE</scope>
    <source>
        <strain evidence="5">JCM 31264</strain>
    </source>
</reference>
<dbReference type="GO" id="GO:0009307">
    <property type="term" value="P:DNA restriction-modification system"/>
    <property type="evidence" value="ECO:0007669"/>
    <property type="project" value="UniProtKB-KW"/>
</dbReference>
<comment type="similarity">
    <text evidence="1">Belongs to the type-I restriction system S methylase family.</text>
</comment>